<evidence type="ECO:0000313" key="1">
    <source>
        <dbReference type="EMBL" id="KAI4389583.1"/>
    </source>
</evidence>
<evidence type="ECO:0000313" key="2">
    <source>
        <dbReference type="Proteomes" id="UP001057402"/>
    </source>
</evidence>
<dbReference type="EMBL" id="CM042880">
    <property type="protein sequence ID" value="KAI4389583.1"/>
    <property type="molecule type" value="Genomic_DNA"/>
</dbReference>
<sequence length="173" mass="19512">MPGDYMNMFEIPGCCSFCLKHARLQQCGDCRSRDGLALQRPWQRAFSTASRVIVCNSADSCDDDQAVAKSGLQLGFQEVYDRKAQGNLVLSILQIRILTPSKKVHIVKHPCIGEYAIDFITFNVILWTSTGKEEVFCIYVPTDHLYLRDTLLINSKDVIRPNLSVREGIGIRN</sequence>
<organism evidence="1 2">
    <name type="scientific">Melastoma candidum</name>
    <dbReference type="NCBI Taxonomy" id="119954"/>
    <lineage>
        <taxon>Eukaryota</taxon>
        <taxon>Viridiplantae</taxon>
        <taxon>Streptophyta</taxon>
        <taxon>Embryophyta</taxon>
        <taxon>Tracheophyta</taxon>
        <taxon>Spermatophyta</taxon>
        <taxon>Magnoliopsida</taxon>
        <taxon>eudicotyledons</taxon>
        <taxon>Gunneridae</taxon>
        <taxon>Pentapetalae</taxon>
        <taxon>rosids</taxon>
        <taxon>malvids</taxon>
        <taxon>Myrtales</taxon>
        <taxon>Melastomataceae</taxon>
        <taxon>Melastomatoideae</taxon>
        <taxon>Melastomateae</taxon>
        <taxon>Melastoma</taxon>
    </lineage>
</organism>
<keyword evidence="2" id="KW-1185">Reference proteome</keyword>
<protein>
    <submittedName>
        <fullName evidence="1">Uncharacterized protein</fullName>
    </submittedName>
</protein>
<name>A0ACB9SJA1_9MYRT</name>
<accession>A0ACB9SJA1</accession>
<comment type="caution">
    <text evidence="1">The sequence shown here is derived from an EMBL/GenBank/DDBJ whole genome shotgun (WGS) entry which is preliminary data.</text>
</comment>
<dbReference type="Proteomes" id="UP001057402">
    <property type="component" value="Chromosome 1"/>
</dbReference>
<proteinExistence type="predicted"/>
<reference evidence="2" key="1">
    <citation type="journal article" date="2023" name="Front. Plant Sci.">
        <title>Chromosomal-level genome assembly of Melastoma candidum provides insights into trichome evolution.</title>
        <authorList>
            <person name="Zhong Y."/>
            <person name="Wu W."/>
            <person name="Sun C."/>
            <person name="Zou P."/>
            <person name="Liu Y."/>
            <person name="Dai S."/>
            <person name="Zhou R."/>
        </authorList>
    </citation>
    <scope>NUCLEOTIDE SEQUENCE [LARGE SCALE GENOMIC DNA]</scope>
</reference>
<gene>
    <name evidence="1" type="ORF">MLD38_001796</name>
</gene>